<evidence type="ECO:0000256" key="8">
    <source>
        <dbReference type="ARBA" id="ARBA00022729"/>
    </source>
</evidence>
<keyword evidence="13 14" id="KW-0003">3Fe-4S</keyword>
<keyword evidence="7 14" id="KW-0479">Metal-binding</keyword>
<keyword evidence="8" id="KW-0732">Signal</keyword>
<evidence type="ECO:0000256" key="4">
    <source>
        <dbReference type="ARBA" id="ARBA00006605"/>
    </source>
</evidence>
<dbReference type="InterPro" id="IPR019546">
    <property type="entry name" value="TAT_signal_bac_arc"/>
</dbReference>
<feature type="binding site" evidence="14">
    <location>
        <position position="151"/>
    </location>
    <ligand>
        <name>[4Fe-4S] cluster</name>
        <dbReference type="ChEBI" id="CHEBI:49883"/>
        <label>1</label>
    </ligand>
</feature>
<evidence type="ECO:0000313" key="17">
    <source>
        <dbReference type="EMBL" id="BAU23727.1"/>
    </source>
</evidence>
<evidence type="ECO:0000256" key="14">
    <source>
        <dbReference type="PIRSR" id="PIRSR000310-1"/>
    </source>
</evidence>
<feature type="binding site" evidence="14">
    <location>
        <position position="285"/>
    </location>
    <ligand>
        <name>[3Fe-4S] cluster</name>
        <dbReference type="ChEBI" id="CHEBI:21137"/>
    </ligand>
</feature>
<dbReference type="SUPFAM" id="SSF56770">
    <property type="entry name" value="HydA/Nqo6-like"/>
    <property type="match status" value="1"/>
</dbReference>
<feature type="binding site" evidence="14">
    <location>
        <position position="266"/>
    </location>
    <ligand>
        <name>[3Fe-4S] cluster</name>
        <dbReference type="ChEBI" id="CHEBI:21137"/>
    </ligand>
</feature>
<comment type="cofactor">
    <cofactor evidence="2">
        <name>[4Fe-4S] cluster</name>
        <dbReference type="ChEBI" id="CHEBI:49883"/>
    </cofactor>
</comment>
<dbReference type="GO" id="GO:0046872">
    <property type="term" value="F:metal ion binding"/>
    <property type="evidence" value="ECO:0007669"/>
    <property type="project" value="UniProtKB-KW"/>
</dbReference>
<dbReference type="InterPro" id="IPR001821">
    <property type="entry name" value="NiFe_hydrogenase_ssu"/>
</dbReference>
<comment type="similarity">
    <text evidence="4">Belongs to the [NiFe]/[NiFeSe] hydrogenase small subunit family.</text>
</comment>
<dbReference type="PIRSF" id="PIRSF000310">
    <property type="entry name" value="NiFe_hyd_ssu"/>
    <property type="match status" value="1"/>
</dbReference>
<evidence type="ECO:0000313" key="18">
    <source>
        <dbReference type="Proteomes" id="UP000068196"/>
    </source>
</evidence>
<keyword evidence="11 14" id="KW-0408">Iron</keyword>
<dbReference type="GO" id="GO:0051539">
    <property type="term" value="F:4 iron, 4 sulfur cluster binding"/>
    <property type="evidence" value="ECO:0007669"/>
    <property type="project" value="UniProtKB-KW"/>
</dbReference>
<dbReference type="GO" id="GO:0051538">
    <property type="term" value="F:3 iron, 4 sulfur cluster binding"/>
    <property type="evidence" value="ECO:0007669"/>
    <property type="project" value="UniProtKB-KW"/>
</dbReference>
<feature type="domain" description="NADH:ubiquinone oxidoreductase-like 20kDa subunit" evidence="15">
    <location>
        <begin position="53"/>
        <end position="198"/>
    </location>
</feature>
<dbReference type="InterPro" id="IPR037024">
    <property type="entry name" value="NiFe_Hase_small_N_sf"/>
</dbReference>
<comment type="subunit">
    <text evidence="5">Heterodimer of a large and a small subunit.</text>
</comment>
<protein>
    <submittedName>
        <fullName evidence="17">Ni/Fe hydrogenase</fullName>
    </submittedName>
</protein>
<dbReference type="InterPro" id="IPR006137">
    <property type="entry name" value="NADH_UbQ_OxRdtase-like_20kDa"/>
</dbReference>
<dbReference type="PANTHER" id="PTHR30013">
    <property type="entry name" value="NIFE / NIFESE HYDROGENASE SMALL SUBUNIT FAMILY MEMBER"/>
    <property type="match status" value="1"/>
</dbReference>
<evidence type="ECO:0000259" key="16">
    <source>
        <dbReference type="Pfam" id="PF14720"/>
    </source>
</evidence>
<dbReference type="EMBL" id="AP014945">
    <property type="protein sequence ID" value="BAU23727.1"/>
    <property type="molecule type" value="Genomic_DNA"/>
</dbReference>
<keyword evidence="9" id="KW-0574">Periplasm</keyword>
<dbReference type="GO" id="GO:0009055">
    <property type="term" value="F:electron transfer activity"/>
    <property type="evidence" value="ECO:0007669"/>
    <property type="project" value="TreeGrafter"/>
</dbReference>
<dbReference type="PANTHER" id="PTHR30013:SF7">
    <property type="entry name" value="HYDROGENASE-2 SMALL CHAIN"/>
    <property type="match status" value="1"/>
</dbReference>
<dbReference type="InterPro" id="IPR006311">
    <property type="entry name" value="TAT_signal"/>
</dbReference>
<feature type="binding site" evidence="14">
    <location>
        <position position="185"/>
    </location>
    <ligand>
        <name>[4Fe-4S] cluster</name>
        <dbReference type="ChEBI" id="CHEBI:49883"/>
        <label>1</label>
    </ligand>
</feature>
<proteinExistence type="inferred from homology"/>
<dbReference type="GO" id="GO:0042597">
    <property type="term" value="C:periplasmic space"/>
    <property type="evidence" value="ECO:0007669"/>
    <property type="project" value="UniProtKB-SubCell"/>
</dbReference>
<dbReference type="AlphaFoldDB" id="A0A0U5AZ11"/>
<evidence type="ECO:0000256" key="5">
    <source>
        <dbReference type="ARBA" id="ARBA00011771"/>
    </source>
</evidence>
<evidence type="ECO:0000256" key="11">
    <source>
        <dbReference type="ARBA" id="ARBA00023004"/>
    </source>
</evidence>
<dbReference type="KEGG" id="cthi:THC_1361"/>
<evidence type="ECO:0000256" key="13">
    <source>
        <dbReference type="ARBA" id="ARBA00023291"/>
    </source>
</evidence>
<dbReference type="Pfam" id="PF14720">
    <property type="entry name" value="NiFe_hyd_SSU_C"/>
    <property type="match status" value="1"/>
</dbReference>
<organism evidence="17 18">
    <name type="scientific">Caldimicrobium thiodismutans</name>
    <dbReference type="NCBI Taxonomy" id="1653476"/>
    <lineage>
        <taxon>Bacteria</taxon>
        <taxon>Pseudomonadati</taxon>
        <taxon>Thermodesulfobacteriota</taxon>
        <taxon>Thermodesulfobacteria</taxon>
        <taxon>Thermodesulfobacteriales</taxon>
        <taxon>Thermodesulfobacteriaceae</taxon>
        <taxon>Caldimicrobium</taxon>
    </lineage>
</organism>
<dbReference type="InterPro" id="IPR027394">
    <property type="entry name" value="Cytochrome-c3_hydrogenase_C"/>
</dbReference>
<dbReference type="Pfam" id="PF01058">
    <property type="entry name" value="Oxidored_q6"/>
    <property type="match status" value="1"/>
</dbReference>
<feature type="binding site" evidence="14">
    <location>
        <position position="288"/>
    </location>
    <ligand>
        <name>[3Fe-4S] cluster</name>
        <dbReference type="ChEBI" id="CHEBI:21137"/>
    </ligand>
</feature>
<feature type="binding site" evidence="14">
    <location>
        <position position="223"/>
    </location>
    <ligand>
        <name>[4Fe-4S] cluster</name>
        <dbReference type="ChEBI" id="CHEBI:49883"/>
        <label>2</label>
    </ligand>
</feature>
<evidence type="ECO:0000256" key="2">
    <source>
        <dbReference type="ARBA" id="ARBA00001966"/>
    </source>
</evidence>
<dbReference type="NCBIfam" id="TIGR00391">
    <property type="entry name" value="hydA"/>
    <property type="match status" value="1"/>
</dbReference>
<evidence type="ECO:0000259" key="15">
    <source>
        <dbReference type="Pfam" id="PF01058"/>
    </source>
</evidence>
<dbReference type="GO" id="GO:0009061">
    <property type="term" value="P:anaerobic respiration"/>
    <property type="evidence" value="ECO:0007669"/>
    <property type="project" value="TreeGrafter"/>
</dbReference>
<dbReference type="PRINTS" id="PR00614">
    <property type="entry name" value="NIHGNASESMLL"/>
</dbReference>
<feature type="binding site" evidence="14">
    <location>
        <position position="251"/>
    </location>
    <ligand>
        <name>[4Fe-4S] cluster</name>
        <dbReference type="ChEBI" id="CHEBI:49883"/>
        <label>2</label>
    </ligand>
</feature>
<dbReference type="OrthoDB" id="9766729at2"/>
<dbReference type="GO" id="GO:0044569">
    <property type="term" value="C:[Ni-Fe] hydrogenase complex"/>
    <property type="evidence" value="ECO:0007669"/>
    <property type="project" value="TreeGrafter"/>
</dbReference>
<keyword evidence="18" id="KW-1185">Reference proteome</keyword>
<dbReference type="STRING" id="1653476.THC_1361"/>
<reference evidence="18" key="2">
    <citation type="journal article" date="2016" name="Int. J. Syst. Evol. Microbiol.">
        <title>Caldimicrobium thiodismutans sp. nov., a sulfur-disproportionating bacterium isolated from a hot spring.</title>
        <authorList>
            <person name="Kojima H."/>
            <person name="Umezawa K."/>
            <person name="Fukui M."/>
        </authorList>
    </citation>
    <scope>NUCLEOTIDE SEQUENCE [LARGE SCALE GENOMIC DNA]</scope>
    <source>
        <strain evidence="18">TF1</strain>
    </source>
</reference>
<feature type="binding site" evidence="14">
    <location>
        <position position="226"/>
    </location>
    <ligand>
        <name>[4Fe-4S] cluster</name>
        <dbReference type="ChEBI" id="CHEBI:49883"/>
        <label>2</label>
    </ligand>
</feature>
<dbReference type="GO" id="GO:0009375">
    <property type="term" value="C:ferredoxin hydrogenase complex"/>
    <property type="evidence" value="ECO:0007669"/>
    <property type="project" value="InterPro"/>
</dbReference>
<accession>A0A0U5AZ11</accession>
<dbReference type="Gene3D" id="4.10.480.10">
    <property type="entry name" value="Cytochrome-c3 hydrogenase, C-terminal domain"/>
    <property type="match status" value="1"/>
</dbReference>
<feature type="domain" description="Cytochrome-c3 hydrogenase C-terminal" evidence="16">
    <location>
        <begin position="218"/>
        <end position="301"/>
    </location>
</feature>
<sequence>MEELSRLSRRDFLKICTLITATMGLPHNFVERVEAAVKTPKKPTVIWLNFMECTGCTETLLRSSHPPLGRFLLEIINLEYHETIMAGAGAQAEAALEKAMKAYKGEYILVVEGAVSTKDGGIYCQIGGKPAINILKEVAKDAKLVIAYGTCATFGGIQAASPNPTGAVGVSEVIGTGKLINISGCPPNPYNLLSTVAYLLTFNRPPEMDEYYRPRFAYGRRIHDHCERRPHFDEGRFAESFGDDGHRKGYCLYKLGCKGPVTYANCMTLKFCDIGAWPIGAGHPCLGCTEPHFWDRMTPFYEHLPKVTIPAGEGIVADAEKIGSYAIAGAGIAIGVHAGAGLVKRWIKGKKPSETFVETEKKEG</sequence>
<comment type="cofactor">
    <cofactor evidence="1">
        <name>[3Fe-4S] cluster</name>
        <dbReference type="ChEBI" id="CHEBI:21137"/>
    </cofactor>
</comment>
<dbReference type="Proteomes" id="UP000068196">
    <property type="component" value="Chromosome"/>
</dbReference>
<dbReference type="NCBIfam" id="TIGR01409">
    <property type="entry name" value="TAT_signal_seq"/>
    <property type="match status" value="1"/>
</dbReference>
<keyword evidence="10" id="KW-0560">Oxidoreductase</keyword>
<reference evidence="17 18" key="1">
    <citation type="journal article" date="2016" name="Int. J. Syst. Evol. Microbiol.">
        <title>Caldimicrobium thiodismutans sp. nov., a sulfur-disproportionating bacterium isolated from a hot spring, and emended description of the genus Caldimicrobium.</title>
        <authorList>
            <person name="Kojima H."/>
            <person name="Umezawa K."/>
            <person name="Fukui M."/>
        </authorList>
    </citation>
    <scope>NUCLEOTIDE SEQUENCE [LARGE SCALE GENOMIC DNA]</scope>
    <source>
        <strain evidence="17 18">TF1</strain>
    </source>
</reference>
<feature type="binding site" evidence="14">
    <location>
        <position position="257"/>
    </location>
    <ligand>
        <name>[4Fe-4S] cluster</name>
        <dbReference type="ChEBI" id="CHEBI:49883"/>
        <label>2</label>
    </ligand>
</feature>
<evidence type="ECO:0000256" key="12">
    <source>
        <dbReference type="ARBA" id="ARBA00023014"/>
    </source>
</evidence>
<dbReference type="InterPro" id="IPR037148">
    <property type="entry name" value="NiFe-Hase_small_C_sf"/>
</dbReference>
<feature type="binding site" evidence="14">
    <location>
        <position position="53"/>
    </location>
    <ligand>
        <name>[4Fe-4S] cluster</name>
        <dbReference type="ChEBI" id="CHEBI:49883"/>
        <label>1</label>
    </ligand>
</feature>
<evidence type="ECO:0000256" key="3">
    <source>
        <dbReference type="ARBA" id="ARBA00004418"/>
    </source>
</evidence>
<evidence type="ECO:0000256" key="7">
    <source>
        <dbReference type="ARBA" id="ARBA00022723"/>
    </source>
</evidence>
<dbReference type="RefSeq" id="WP_068515198.1">
    <property type="nucleotide sequence ID" value="NZ_AP014945.1"/>
</dbReference>
<evidence type="ECO:0000256" key="6">
    <source>
        <dbReference type="ARBA" id="ARBA00022485"/>
    </source>
</evidence>
<evidence type="ECO:0000256" key="1">
    <source>
        <dbReference type="ARBA" id="ARBA00001927"/>
    </source>
</evidence>
<gene>
    <name evidence="17" type="ORF">THC_1361</name>
</gene>
<dbReference type="Gene3D" id="3.40.50.700">
    <property type="entry name" value="NADH:ubiquinone oxidoreductase-like, 20kDa subunit"/>
    <property type="match status" value="1"/>
</dbReference>
<evidence type="ECO:0000256" key="10">
    <source>
        <dbReference type="ARBA" id="ARBA00023002"/>
    </source>
</evidence>
<dbReference type="GO" id="GO:0008901">
    <property type="term" value="F:ferredoxin hydrogenase activity"/>
    <property type="evidence" value="ECO:0007669"/>
    <property type="project" value="InterPro"/>
</dbReference>
<keyword evidence="6 14" id="KW-0004">4Fe-4S</keyword>
<keyword evidence="12 14" id="KW-0411">Iron-sulfur</keyword>
<evidence type="ECO:0000256" key="9">
    <source>
        <dbReference type="ARBA" id="ARBA00022764"/>
    </source>
</evidence>
<dbReference type="GO" id="GO:0016020">
    <property type="term" value="C:membrane"/>
    <property type="evidence" value="ECO:0007669"/>
    <property type="project" value="TreeGrafter"/>
</dbReference>
<dbReference type="PATRIC" id="fig|1653476.3.peg.1410"/>
<feature type="binding site" evidence="14">
    <location>
        <position position="56"/>
    </location>
    <ligand>
        <name>[4Fe-4S] cluster</name>
        <dbReference type="ChEBI" id="CHEBI:49883"/>
        <label>1</label>
    </ligand>
</feature>
<dbReference type="PROSITE" id="PS51318">
    <property type="entry name" value="TAT"/>
    <property type="match status" value="1"/>
</dbReference>
<name>A0A0U5AZ11_9BACT</name>
<comment type="subcellular location">
    <subcellularLocation>
        <location evidence="3">Periplasm</location>
    </subcellularLocation>
</comment>